<protein>
    <submittedName>
        <fullName evidence="1">Uncharacterized protein</fullName>
    </submittedName>
</protein>
<accession>A0A813IUU1</accession>
<sequence>MFCSHLLKPLWFKPRQARTREQHQCCSFNRGLSLVLRMRAAATRVNVEVHAARTGTVLLPAELIHPTMARVRQALENAGVSGSMEAKLLIDGQELEDSQLLPDFGKGHTAVVQFATEAARLPESVQVEVREAMTGELLHEATLRLGLVSELRASLAQASVGPVGRPDGTDGAPAKEWEMTLLLGEVVLQSDGCLRCGEDGGPAVVHVVWGEAKKTPTPRPASTRSSHCWPSGNTNCITGDSVAMVLIGGKEMPRLMEELRVGDEVLTGSPCPSQRQRRVGRIWRSVVPGGKTEVVQLSSDCRLTSNHPAITGDRWLPAASLGLPVLSPEEFVYGIELEGHVDTILIGGVVCAGLGVYCGPDFGWNVYTRKAIHCEDLSCNKCKIAFDPSIDFNSIKASDLGEMYTPY</sequence>
<dbReference type="EMBL" id="CAJNNW010015026">
    <property type="protein sequence ID" value="CAE8657234.1"/>
    <property type="molecule type" value="Genomic_DNA"/>
</dbReference>
<evidence type="ECO:0000313" key="1">
    <source>
        <dbReference type="EMBL" id="CAE8657234.1"/>
    </source>
</evidence>
<gene>
    <name evidence="1" type="ORF">PGLA2088_LOCUS12696</name>
</gene>
<organism evidence="1 2">
    <name type="scientific">Polarella glacialis</name>
    <name type="common">Dinoflagellate</name>
    <dbReference type="NCBI Taxonomy" id="89957"/>
    <lineage>
        <taxon>Eukaryota</taxon>
        <taxon>Sar</taxon>
        <taxon>Alveolata</taxon>
        <taxon>Dinophyceae</taxon>
        <taxon>Suessiales</taxon>
        <taxon>Suessiaceae</taxon>
        <taxon>Polarella</taxon>
    </lineage>
</organism>
<proteinExistence type="predicted"/>
<comment type="caution">
    <text evidence="1">The sequence shown here is derived from an EMBL/GenBank/DDBJ whole genome shotgun (WGS) entry which is preliminary data.</text>
</comment>
<evidence type="ECO:0000313" key="2">
    <source>
        <dbReference type="Proteomes" id="UP000626109"/>
    </source>
</evidence>
<reference evidence="1" key="1">
    <citation type="submission" date="2021-02" db="EMBL/GenBank/DDBJ databases">
        <authorList>
            <person name="Dougan E. K."/>
            <person name="Rhodes N."/>
            <person name="Thang M."/>
            <person name="Chan C."/>
        </authorList>
    </citation>
    <scope>NUCLEOTIDE SEQUENCE</scope>
</reference>
<name>A0A813IUU1_POLGL</name>
<dbReference type="AlphaFoldDB" id="A0A813IUU1"/>
<dbReference type="Proteomes" id="UP000626109">
    <property type="component" value="Unassembled WGS sequence"/>
</dbReference>